<dbReference type="EMBL" id="JACHDO010000001">
    <property type="protein sequence ID" value="MBB5490845.1"/>
    <property type="molecule type" value="Genomic_DNA"/>
</dbReference>
<gene>
    <name evidence="1" type="ORF">HNR07_001982</name>
</gene>
<evidence type="ECO:0000313" key="1">
    <source>
        <dbReference type="EMBL" id="MBB5490845.1"/>
    </source>
</evidence>
<proteinExistence type="predicted"/>
<comment type="caution">
    <text evidence="1">The sequence shown here is derived from an EMBL/GenBank/DDBJ whole genome shotgun (WGS) entry which is preliminary data.</text>
</comment>
<organism evidence="1 2">
    <name type="scientific">Nocardiopsis metallicus</name>
    <dbReference type="NCBI Taxonomy" id="179819"/>
    <lineage>
        <taxon>Bacteria</taxon>
        <taxon>Bacillati</taxon>
        <taxon>Actinomycetota</taxon>
        <taxon>Actinomycetes</taxon>
        <taxon>Streptosporangiales</taxon>
        <taxon>Nocardiopsidaceae</taxon>
        <taxon>Nocardiopsis</taxon>
    </lineage>
</organism>
<accession>A0A840WFX0</accession>
<name>A0A840WFX0_9ACTN</name>
<evidence type="ECO:0000313" key="2">
    <source>
        <dbReference type="Proteomes" id="UP000579647"/>
    </source>
</evidence>
<keyword evidence="2" id="KW-1185">Reference proteome</keyword>
<sequence length="65" mass="7484">MRLSRAPQPLSCQWQLRTWDFPENRKDSLVGVPQGFRGLSPEKHGTVSEALSEVMFEQRIRNQGT</sequence>
<dbReference type="AlphaFoldDB" id="A0A840WFX0"/>
<dbReference type="Proteomes" id="UP000579647">
    <property type="component" value="Unassembled WGS sequence"/>
</dbReference>
<reference evidence="1 2" key="1">
    <citation type="submission" date="2020-08" db="EMBL/GenBank/DDBJ databases">
        <title>Sequencing the genomes of 1000 actinobacteria strains.</title>
        <authorList>
            <person name="Klenk H.-P."/>
        </authorList>
    </citation>
    <scope>NUCLEOTIDE SEQUENCE [LARGE SCALE GENOMIC DNA]</scope>
    <source>
        <strain evidence="1 2">DSM 44598</strain>
    </source>
</reference>
<protein>
    <submittedName>
        <fullName evidence="1">Uncharacterized protein</fullName>
    </submittedName>
</protein>